<keyword evidence="7" id="KW-0472">Membrane</keyword>
<dbReference type="PROSITE" id="PS51188">
    <property type="entry name" value="ZF_CR"/>
    <property type="match status" value="1"/>
</dbReference>
<dbReference type="GO" id="GO:0042026">
    <property type="term" value="P:protein refolding"/>
    <property type="evidence" value="ECO:0007669"/>
    <property type="project" value="TreeGrafter"/>
</dbReference>
<dbReference type="OMA" id="QDLQYRM"/>
<accession>X6P412</accession>
<feature type="zinc finger region" description="CR-type" evidence="6">
    <location>
        <begin position="328"/>
        <end position="405"/>
    </location>
</feature>
<dbReference type="Gene3D" id="2.10.230.10">
    <property type="entry name" value="Heat shock protein DnaJ, cysteine-rich domain"/>
    <property type="match status" value="1"/>
</dbReference>
<keyword evidence="4 6" id="KW-0862">Zinc</keyword>
<comment type="caution">
    <text evidence="10">The sequence shown here is derived from an EMBL/GenBank/DDBJ whole genome shotgun (WGS) entry which is preliminary data.</text>
</comment>
<keyword evidence="7" id="KW-0812">Transmembrane</keyword>
<keyword evidence="7" id="KW-1133">Transmembrane helix</keyword>
<evidence type="ECO:0000259" key="8">
    <source>
        <dbReference type="PROSITE" id="PS50076"/>
    </source>
</evidence>
<dbReference type="Pfam" id="PF00226">
    <property type="entry name" value="DnaJ"/>
    <property type="match status" value="1"/>
</dbReference>
<evidence type="ECO:0000256" key="1">
    <source>
        <dbReference type="ARBA" id="ARBA00022723"/>
    </source>
</evidence>
<dbReference type="InterPro" id="IPR002939">
    <property type="entry name" value="DnaJ_C"/>
</dbReference>
<keyword evidence="3 6" id="KW-0863">Zinc-finger</keyword>
<dbReference type="GO" id="GO:0005737">
    <property type="term" value="C:cytoplasm"/>
    <property type="evidence" value="ECO:0007669"/>
    <property type="project" value="TreeGrafter"/>
</dbReference>
<evidence type="ECO:0000256" key="7">
    <source>
        <dbReference type="SAM" id="Phobius"/>
    </source>
</evidence>
<feature type="transmembrane region" description="Helical" evidence="7">
    <location>
        <begin position="109"/>
        <end position="130"/>
    </location>
</feature>
<dbReference type="PRINTS" id="PR00625">
    <property type="entry name" value="JDOMAIN"/>
</dbReference>
<keyword evidence="2" id="KW-0677">Repeat</keyword>
<dbReference type="SUPFAM" id="SSF46565">
    <property type="entry name" value="Chaperone J-domain"/>
    <property type="match status" value="1"/>
</dbReference>
<gene>
    <name evidence="10" type="ORF">RFI_04285</name>
</gene>
<dbReference type="GO" id="GO:0031072">
    <property type="term" value="F:heat shock protein binding"/>
    <property type="evidence" value="ECO:0007669"/>
    <property type="project" value="InterPro"/>
</dbReference>
<dbReference type="EMBL" id="ASPP01003888">
    <property type="protein sequence ID" value="ETO32829.1"/>
    <property type="molecule type" value="Genomic_DNA"/>
</dbReference>
<keyword evidence="1 6" id="KW-0479">Metal-binding</keyword>
<dbReference type="GO" id="GO:0008270">
    <property type="term" value="F:zinc ion binding"/>
    <property type="evidence" value="ECO:0007669"/>
    <property type="project" value="UniProtKB-KW"/>
</dbReference>
<dbReference type="Proteomes" id="UP000023152">
    <property type="component" value="Unassembled WGS sequence"/>
</dbReference>
<dbReference type="OrthoDB" id="10256793at2759"/>
<dbReference type="SUPFAM" id="SSF49493">
    <property type="entry name" value="HSP40/DnaJ peptide-binding domain"/>
    <property type="match status" value="2"/>
</dbReference>
<evidence type="ECO:0000256" key="6">
    <source>
        <dbReference type="PROSITE-ProRule" id="PRU00546"/>
    </source>
</evidence>
<evidence type="ECO:0000313" key="11">
    <source>
        <dbReference type="Proteomes" id="UP000023152"/>
    </source>
</evidence>
<dbReference type="Pfam" id="PF01556">
    <property type="entry name" value="DnaJ_C"/>
    <property type="match status" value="1"/>
</dbReference>
<dbReference type="PANTHER" id="PTHR43096">
    <property type="entry name" value="DNAJ HOMOLOG 1, MITOCHONDRIAL-RELATED"/>
    <property type="match status" value="1"/>
</dbReference>
<evidence type="ECO:0000256" key="2">
    <source>
        <dbReference type="ARBA" id="ARBA00022737"/>
    </source>
</evidence>
<dbReference type="SMART" id="SM00271">
    <property type="entry name" value="DnaJ"/>
    <property type="match status" value="1"/>
</dbReference>
<reference evidence="10 11" key="1">
    <citation type="journal article" date="2013" name="Curr. Biol.">
        <title>The Genome of the Foraminiferan Reticulomyxa filosa.</title>
        <authorList>
            <person name="Glockner G."/>
            <person name="Hulsmann N."/>
            <person name="Schleicher M."/>
            <person name="Noegel A.A."/>
            <person name="Eichinger L."/>
            <person name="Gallinger C."/>
            <person name="Pawlowski J."/>
            <person name="Sierra R."/>
            <person name="Euteneuer U."/>
            <person name="Pillet L."/>
            <person name="Moustafa A."/>
            <person name="Platzer M."/>
            <person name="Groth M."/>
            <person name="Szafranski K."/>
            <person name="Schliwa M."/>
        </authorList>
    </citation>
    <scope>NUCLEOTIDE SEQUENCE [LARGE SCALE GENOMIC DNA]</scope>
</reference>
<feature type="domain" description="CR-type" evidence="9">
    <location>
        <begin position="328"/>
        <end position="405"/>
    </location>
</feature>
<evidence type="ECO:0000259" key="9">
    <source>
        <dbReference type="PROSITE" id="PS51188"/>
    </source>
</evidence>
<evidence type="ECO:0000256" key="5">
    <source>
        <dbReference type="ARBA" id="ARBA00023186"/>
    </source>
</evidence>
<dbReference type="AlphaFoldDB" id="X6P412"/>
<dbReference type="PROSITE" id="PS50076">
    <property type="entry name" value="DNAJ_2"/>
    <property type="match status" value="1"/>
</dbReference>
<dbReference type="InterPro" id="IPR036410">
    <property type="entry name" value="HSP_DnaJ_Cys-rich_dom_sf"/>
</dbReference>
<evidence type="ECO:0000256" key="3">
    <source>
        <dbReference type="ARBA" id="ARBA00022771"/>
    </source>
</evidence>
<feature type="transmembrane region" description="Helical" evidence="7">
    <location>
        <begin position="6"/>
        <end position="24"/>
    </location>
</feature>
<sequence>MAVRELPFLFILFVPSLVVSKRSMNIVKKKKKKKKKKAKRTSNISTLSHLIALSNFFVCLFIFLQIYRLCDKHRSIGPNLSKVFPRLPLSVFPSFHLAVHHWRTDVHTFTIYFFILQIILLALFLLCCSFGKTTNVTRVKVSAKPYSRFLHTSQVGSLFNRNKNRSPRNLNYHTQNSFTTKADYYELLGVSKEASDQDIKKAFYKVEQAKKKKKKVTMDVQEISGNFMAKQWHPDANKAPEAKDKFSEINEAYQVLSNKEKRAQYDQFGHNMNGQSFHPTDFGDINLNDLFSQLFSGIGRVDPVKTGPQKGSDLQVEMSLSFMEAVNGTTKEIKTQRYDECTTCNSTGMEPGSKKQRCKSCNGKGVTIRQQGFMVVQSSCRDCGGTGESIDPCRKCHGNGIVPGTFALKATIPRGVDDGTRVRVANQGHAAQNKGGRGHAYVLCRVSYLFFFGNLYLYNKYIYILTVPTLTGEAEVNVKPGTPPDHKEVMRFKGIEEPQTSKIGHQYLFFNIVIPKDLTDRQKQLITEFGNIQGSKNPNSS</sequence>
<dbReference type="CDD" id="cd10747">
    <property type="entry name" value="DnaJ_C"/>
    <property type="match status" value="1"/>
</dbReference>
<feature type="transmembrane region" description="Helical" evidence="7">
    <location>
        <begin position="44"/>
        <end position="67"/>
    </location>
</feature>
<proteinExistence type="predicted"/>
<protein>
    <submittedName>
        <fullName evidence="10">Chaperone protein DnaJ</fullName>
    </submittedName>
</protein>
<dbReference type="GO" id="GO:0051082">
    <property type="term" value="F:unfolded protein binding"/>
    <property type="evidence" value="ECO:0007669"/>
    <property type="project" value="InterPro"/>
</dbReference>
<dbReference type="PANTHER" id="PTHR43096:SF52">
    <property type="entry name" value="DNAJ HOMOLOG 1, MITOCHONDRIAL-RELATED"/>
    <property type="match status" value="1"/>
</dbReference>
<dbReference type="SUPFAM" id="SSF57938">
    <property type="entry name" value="DnaJ/Hsp40 cysteine-rich domain"/>
    <property type="match status" value="1"/>
</dbReference>
<dbReference type="CDD" id="cd06257">
    <property type="entry name" value="DnaJ"/>
    <property type="match status" value="1"/>
</dbReference>
<dbReference type="FunFam" id="2.10.230.10:FF:000002">
    <property type="entry name" value="Molecular chaperone DnaJ"/>
    <property type="match status" value="1"/>
</dbReference>
<keyword evidence="5" id="KW-0143">Chaperone</keyword>
<dbReference type="InterPro" id="IPR001305">
    <property type="entry name" value="HSP_DnaJ_Cys-rich_dom"/>
</dbReference>
<evidence type="ECO:0000256" key="4">
    <source>
        <dbReference type="ARBA" id="ARBA00022833"/>
    </source>
</evidence>
<dbReference type="InterPro" id="IPR018253">
    <property type="entry name" value="DnaJ_domain_CS"/>
</dbReference>
<name>X6P412_RETFI</name>
<organism evidence="10 11">
    <name type="scientific">Reticulomyxa filosa</name>
    <dbReference type="NCBI Taxonomy" id="46433"/>
    <lineage>
        <taxon>Eukaryota</taxon>
        <taxon>Sar</taxon>
        <taxon>Rhizaria</taxon>
        <taxon>Retaria</taxon>
        <taxon>Foraminifera</taxon>
        <taxon>Monothalamids</taxon>
        <taxon>Reticulomyxidae</taxon>
        <taxon>Reticulomyxa</taxon>
    </lineage>
</organism>
<feature type="domain" description="J" evidence="8">
    <location>
        <begin position="183"/>
        <end position="269"/>
    </location>
</feature>
<dbReference type="Gene3D" id="2.60.260.20">
    <property type="entry name" value="Urease metallochaperone UreE, N-terminal domain"/>
    <property type="match status" value="2"/>
</dbReference>
<dbReference type="Pfam" id="PF00684">
    <property type="entry name" value="DnaJ_CXXCXGXG"/>
    <property type="match status" value="1"/>
</dbReference>
<dbReference type="InterPro" id="IPR036869">
    <property type="entry name" value="J_dom_sf"/>
</dbReference>
<dbReference type="InterPro" id="IPR001623">
    <property type="entry name" value="DnaJ_domain"/>
</dbReference>
<keyword evidence="11" id="KW-1185">Reference proteome</keyword>
<dbReference type="Gene3D" id="1.10.287.110">
    <property type="entry name" value="DnaJ domain"/>
    <property type="match status" value="1"/>
</dbReference>
<dbReference type="PROSITE" id="PS00636">
    <property type="entry name" value="DNAJ_1"/>
    <property type="match status" value="1"/>
</dbReference>
<evidence type="ECO:0000313" key="10">
    <source>
        <dbReference type="EMBL" id="ETO32829.1"/>
    </source>
</evidence>
<dbReference type="InterPro" id="IPR008971">
    <property type="entry name" value="HSP40/DnaJ_pept-bd"/>
</dbReference>